<evidence type="ECO:0000313" key="4">
    <source>
        <dbReference type="Proteomes" id="UP000332515"/>
    </source>
</evidence>
<dbReference type="Proteomes" id="UP000332515">
    <property type="component" value="Unassembled WGS sequence"/>
</dbReference>
<dbReference type="SUPFAM" id="SSF158791">
    <property type="entry name" value="MgtE N-terminal domain-like"/>
    <property type="match status" value="1"/>
</dbReference>
<protein>
    <submittedName>
        <fullName evidence="3">MotE family protein</fullName>
    </submittedName>
</protein>
<feature type="signal peptide" evidence="2">
    <location>
        <begin position="1"/>
        <end position="20"/>
    </location>
</feature>
<evidence type="ECO:0000313" key="3">
    <source>
        <dbReference type="EMBL" id="MQT12761.1"/>
    </source>
</evidence>
<organism evidence="3 4">
    <name type="scientific">Segnochrobactrum spirostomi</name>
    <dbReference type="NCBI Taxonomy" id="2608987"/>
    <lineage>
        <taxon>Bacteria</taxon>
        <taxon>Pseudomonadati</taxon>
        <taxon>Pseudomonadota</taxon>
        <taxon>Alphaproteobacteria</taxon>
        <taxon>Hyphomicrobiales</taxon>
        <taxon>Segnochrobactraceae</taxon>
        <taxon>Segnochrobactrum</taxon>
    </lineage>
</organism>
<feature type="chain" id="PRO_5025532296" evidence="2">
    <location>
        <begin position="21"/>
        <end position="188"/>
    </location>
</feature>
<name>A0A6A7Y3T8_9HYPH</name>
<gene>
    <name evidence="3" type="ORF">F0357_08875</name>
</gene>
<feature type="coiled-coil region" evidence="1">
    <location>
        <begin position="66"/>
        <end position="100"/>
    </location>
</feature>
<reference evidence="3 4" key="1">
    <citation type="submission" date="2019-09" db="EMBL/GenBank/DDBJ databases">
        <title>Segnochrobactrum spirostomi gen. nov., sp. nov., isolated from the ciliate Spirostomum cf. yagiui and description of a novel family, Segnochrobactraceae fam. nov. within the order Rhizobiales of the class Alphaproteobacteria.</title>
        <authorList>
            <person name="Akter S."/>
            <person name="Shazib S.U.A."/>
            <person name="Shin M.K."/>
        </authorList>
    </citation>
    <scope>NUCLEOTIDE SEQUENCE [LARGE SCALE GENOMIC DNA]</scope>
    <source>
        <strain evidence="3 4">Sp-1</strain>
    </source>
</reference>
<accession>A0A6A7Y3T8</accession>
<keyword evidence="1" id="KW-0175">Coiled coil</keyword>
<dbReference type="Gene3D" id="1.25.60.10">
    <property type="entry name" value="MgtE N-terminal domain-like"/>
    <property type="match status" value="1"/>
</dbReference>
<dbReference type="InterPro" id="IPR038076">
    <property type="entry name" value="MgtE_N_sf"/>
</dbReference>
<evidence type="ECO:0000256" key="1">
    <source>
        <dbReference type="SAM" id="Coils"/>
    </source>
</evidence>
<evidence type="ECO:0000256" key="2">
    <source>
        <dbReference type="SAM" id="SignalP"/>
    </source>
</evidence>
<keyword evidence="4" id="KW-1185">Reference proteome</keyword>
<keyword evidence="2" id="KW-0732">Signal</keyword>
<sequence length="188" mass="19650">MQRGLLGPAFAVLVMMTAAANAETAAPAADAQGAAPAAADAAPAQPQVPVDAASENAIEYCKNITNAAADARFARQAATLKELEAEVDKRIAALEAKRAEYQSWLQRREDFLRKADESVIAIYTQMKPEATATQLSIMPDEAAAAILAKLQPRIASAVLNEMDPAKAAQLAAYMTGLAARDIPKGTGG</sequence>
<proteinExistence type="predicted"/>
<dbReference type="EMBL" id="VWNA01000001">
    <property type="protein sequence ID" value="MQT12761.1"/>
    <property type="molecule type" value="Genomic_DNA"/>
</dbReference>
<dbReference type="AlphaFoldDB" id="A0A6A7Y3T8"/>
<comment type="caution">
    <text evidence="3">The sequence shown here is derived from an EMBL/GenBank/DDBJ whole genome shotgun (WGS) entry which is preliminary data.</text>
</comment>